<reference evidence="1" key="1">
    <citation type="submission" date="2021-01" db="EMBL/GenBank/DDBJ databases">
        <authorList>
            <consortium name="Genoscope - CEA"/>
            <person name="William W."/>
        </authorList>
    </citation>
    <scope>NUCLEOTIDE SEQUENCE</scope>
</reference>
<name>A0A8S1S8A8_PAROT</name>
<evidence type="ECO:0008006" key="3">
    <source>
        <dbReference type="Google" id="ProtNLM"/>
    </source>
</evidence>
<proteinExistence type="predicted"/>
<comment type="caution">
    <text evidence="1">The sequence shown here is derived from an EMBL/GenBank/DDBJ whole genome shotgun (WGS) entry which is preliminary data.</text>
</comment>
<keyword evidence="2" id="KW-1185">Reference proteome</keyword>
<dbReference type="AlphaFoldDB" id="A0A8S1S8A8"/>
<dbReference type="OrthoDB" id="316383at2759"/>
<accession>A0A8S1S8A8</accession>
<gene>
    <name evidence="1" type="ORF">POCTA_138.1.T0060460</name>
</gene>
<organism evidence="1 2">
    <name type="scientific">Paramecium octaurelia</name>
    <dbReference type="NCBI Taxonomy" id="43137"/>
    <lineage>
        <taxon>Eukaryota</taxon>
        <taxon>Sar</taxon>
        <taxon>Alveolata</taxon>
        <taxon>Ciliophora</taxon>
        <taxon>Intramacronucleata</taxon>
        <taxon>Oligohymenophorea</taxon>
        <taxon>Peniculida</taxon>
        <taxon>Parameciidae</taxon>
        <taxon>Paramecium</taxon>
    </lineage>
</organism>
<evidence type="ECO:0000313" key="1">
    <source>
        <dbReference type="EMBL" id="CAD8135580.1"/>
    </source>
</evidence>
<dbReference type="OMA" id="IFCRCEC"/>
<dbReference type="EMBL" id="CAJJDP010000005">
    <property type="protein sequence ID" value="CAD8135580.1"/>
    <property type="molecule type" value="Genomic_DNA"/>
</dbReference>
<evidence type="ECO:0000313" key="2">
    <source>
        <dbReference type="Proteomes" id="UP000683925"/>
    </source>
</evidence>
<protein>
    <recommendedName>
        <fullName evidence="3">WD40-repeat-containing domain</fullName>
    </recommendedName>
</protein>
<sequence length="315" mass="36838">MTQFSQKEFKLQEIQSINIYQQCIIGISALYFDQKGEYIYGLGEHHKLKIYDLRTRCSKLFIFCRCECNLGIQVCEDISTIVTCWEPGVLIIYRVETRNWKILRIQYIISSIHFTRLSNVNQQLNHFACSKSDGSLTVYHNSKGLFQQFQQICDANQNEWLNIILFESFLICSNQSVQIQMFKFNQNLKRYEFFKIFTNNITIYSIFGSFDRILILGSNKKYKQYEVDLEKGDLKCLGETQDQGSFLSQILFLDGGNSFIEIGFSKYLNLWKFDKKEIKISETIEFEQRISTASVSKNKNAVIIGFKDGTIKLYA</sequence>
<dbReference type="Proteomes" id="UP000683925">
    <property type="component" value="Unassembled WGS sequence"/>
</dbReference>